<evidence type="ECO:0000313" key="2">
    <source>
        <dbReference type="Proteomes" id="UP000287651"/>
    </source>
</evidence>
<reference evidence="1 2" key="1">
    <citation type="journal article" date="2014" name="Agronomy (Basel)">
        <title>A Draft Genome Sequence for Ensete ventricosum, the Drought-Tolerant Tree Against Hunger.</title>
        <authorList>
            <person name="Harrison J."/>
            <person name="Moore K.A."/>
            <person name="Paszkiewicz K."/>
            <person name="Jones T."/>
            <person name="Grant M."/>
            <person name="Ambacheew D."/>
            <person name="Muzemil S."/>
            <person name="Studholme D.J."/>
        </authorList>
    </citation>
    <scope>NUCLEOTIDE SEQUENCE [LARGE SCALE GENOMIC DNA]</scope>
</reference>
<dbReference type="AlphaFoldDB" id="A0A427ABS4"/>
<organism evidence="1 2">
    <name type="scientific">Ensete ventricosum</name>
    <name type="common">Abyssinian banana</name>
    <name type="synonym">Musa ensete</name>
    <dbReference type="NCBI Taxonomy" id="4639"/>
    <lineage>
        <taxon>Eukaryota</taxon>
        <taxon>Viridiplantae</taxon>
        <taxon>Streptophyta</taxon>
        <taxon>Embryophyta</taxon>
        <taxon>Tracheophyta</taxon>
        <taxon>Spermatophyta</taxon>
        <taxon>Magnoliopsida</taxon>
        <taxon>Liliopsida</taxon>
        <taxon>Zingiberales</taxon>
        <taxon>Musaceae</taxon>
        <taxon>Ensete</taxon>
    </lineage>
</organism>
<comment type="caution">
    <text evidence="1">The sequence shown here is derived from an EMBL/GenBank/DDBJ whole genome shotgun (WGS) entry which is preliminary data.</text>
</comment>
<accession>A0A427ABS4</accession>
<dbReference type="EMBL" id="AMZH03003016">
    <property type="protein sequence ID" value="RRT73698.1"/>
    <property type="molecule type" value="Genomic_DNA"/>
</dbReference>
<sequence>MLPRNTGHFVWNCIGNRKTQRIVLQCILDNNRAIEIAEFVICNSFKEIEEPVFTSAPGILPVGPLLTGLRPGRPAGHFWPEDTTCISWLKDQPPQPAKAFPGLIVYL</sequence>
<protein>
    <submittedName>
        <fullName evidence="1">Uncharacterized protein</fullName>
    </submittedName>
</protein>
<dbReference type="Proteomes" id="UP000287651">
    <property type="component" value="Unassembled WGS sequence"/>
</dbReference>
<dbReference type="Gene3D" id="3.40.50.2000">
    <property type="entry name" value="Glycogen Phosphorylase B"/>
    <property type="match status" value="1"/>
</dbReference>
<proteinExistence type="predicted"/>
<gene>
    <name evidence="1" type="ORF">B296_00006131</name>
</gene>
<dbReference type="SUPFAM" id="SSF53756">
    <property type="entry name" value="UDP-Glycosyltransferase/glycogen phosphorylase"/>
    <property type="match status" value="1"/>
</dbReference>
<evidence type="ECO:0000313" key="1">
    <source>
        <dbReference type="EMBL" id="RRT73698.1"/>
    </source>
</evidence>
<name>A0A427ABS4_ENSVE</name>